<reference evidence="2" key="1">
    <citation type="submission" date="2018-02" db="EMBL/GenBank/DDBJ databases">
        <title>Rhizophora mucronata_Transcriptome.</title>
        <authorList>
            <person name="Meera S.P."/>
            <person name="Sreeshan A."/>
            <person name="Augustine A."/>
        </authorList>
    </citation>
    <scope>NUCLEOTIDE SEQUENCE</scope>
    <source>
        <tissue evidence="2">Leaf</tissue>
    </source>
</reference>
<sequence length="56" mass="6405">MPYSQTKALELKASKQSKTGHNQIHSQYSAQSKVQIIPKFKCNLVRILCRSRTKSN</sequence>
<evidence type="ECO:0000256" key="1">
    <source>
        <dbReference type="SAM" id="MobiDB-lite"/>
    </source>
</evidence>
<proteinExistence type="predicted"/>
<dbReference type="EMBL" id="GGEC01004410">
    <property type="protein sequence ID" value="MBW84893.1"/>
    <property type="molecule type" value="Transcribed_RNA"/>
</dbReference>
<dbReference type="AlphaFoldDB" id="A0A2P2IUM7"/>
<feature type="compositionally biased region" description="Polar residues" evidence="1">
    <location>
        <begin position="14"/>
        <end position="25"/>
    </location>
</feature>
<organism evidence="2">
    <name type="scientific">Rhizophora mucronata</name>
    <name type="common">Asiatic mangrove</name>
    <dbReference type="NCBI Taxonomy" id="61149"/>
    <lineage>
        <taxon>Eukaryota</taxon>
        <taxon>Viridiplantae</taxon>
        <taxon>Streptophyta</taxon>
        <taxon>Embryophyta</taxon>
        <taxon>Tracheophyta</taxon>
        <taxon>Spermatophyta</taxon>
        <taxon>Magnoliopsida</taxon>
        <taxon>eudicotyledons</taxon>
        <taxon>Gunneridae</taxon>
        <taxon>Pentapetalae</taxon>
        <taxon>rosids</taxon>
        <taxon>fabids</taxon>
        <taxon>Malpighiales</taxon>
        <taxon>Rhizophoraceae</taxon>
        <taxon>Rhizophora</taxon>
    </lineage>
</organism>
<name>A0A2P2IUM7_RHIMU</name>
<protein>
    <submittedName>
        <fullName evidence="2">Uncharacterized protein</fullName>
    </submittedName>
</protein>
<feature type="region of interest" description="Disordered" evidence="1">
    <location>
        <begin position="1"/>
        <end position="25"/>
    </location>
</feature>
<evidence type="ECO:0000313" key="2">
    <source>
        <dbReference type="EMBL" id="MBW84893.1"/>
    </source>
</evidence>
<accession>A0A2P2IUM7</accession>